<evidence type="ECO:0000313" key="4">
    <source>
        <dbReference type="Proteomes" id="UP000297429"/>
    </source>
</evidence>
<dbReference type="EMBL" id="RCCK01000010">
    <property type="protein sequence ID" value="RLJ79506.1"/>
    <property type="molecule type" value="Genomic_DNA"/>
</dbReference>
<dbReference type="EMBL" id="SOPX01000002">
    <property type="protein sequence ID" value="TFB30852.1"/>
    <property type="molecule type" value="Genomic_DNA"/>
</dbReference>
<comment type="caution">
    <text evidence="1">The sequence shown here is derived from an EMBL/GenBank/DDBJ whole genome shotgun (WGS) entry which is preliminary data.</text>
</comment>
<reference evidence="2 4" key="2">
    <citation type="submission" date="2019-03" db="EMBL/GenBank/DDBJ databases">
        <authorList>
            <person name="He R.-H."/>
        </authorList>
    </citation>
    <scope>NUCLEOTIDE SEQUENCE [LARGE SCALE GENOMIC DNA]</scope>
    <source>
        <strain evidence="2 4">DSM 19624</strain>
    </source>
</reference>
<dbReference type="Proteomes" id="UP000273898">
    <property type="component" value="Unassembled WGS sequence"/>
</dbReference>
<dbReference type="Proteomes" id="UP000297429">
    <property type="component" value="Unassembled WGS sequence"/>
</dbReference>
<protein>
    <submittedName>
        <fullName evidence="1">Uncharacterized protein</fullName>
    </submittedName>
</protein>
<name>A0A497YAL1_9SPHI</name>
<keyword evidence="4" id="KW-1185">Reference proteome</keyword>
<dbReference type="SUPFAM" id="SSF82171">
    <property type="entry name" value="DPP6 N-terminal domain-like"/>
    <property type="match status" value="1"/>
</dbReference>
<dbReference type="OrthoDB" id="931771at2"/>
<evidence type="ECO:0000313" key="3">
    <source>
        <dbReference type="Proteomes" id="UP000273898"/>
    </source>
</evidence>
<accession>A0A497YAL1</accession>
<dbReference type="RefSeq" id="WP_121282099.1">
    <property type="nucleotide sequence ID" value="NZ_RCCK01000010.1"/>
</dbReference>
<evidence type="ECO:0000313" key="1">
    <source>
        <dbReference type="EMBL" id="RLJ79506.1"/>
    </source>
</evidence>
<dbReference type="AlphaFoldDB" id="A0A497YAL1"/>
<proteinExistence type="predicted"/>
<organism evidence="1 3">
    <name type="scientific">Pedobacter alluvionis</name>
    <dbReference type="NCBI Taxonomy" id="475253"/>
    <lineage>
        <taxon>Bacteria</taxon>
        <taxon>Pseudomonadati</taxon>
        <taxon>Bacteroidota</taxon>
        <taxon>Sphingobacteriia</taxon>
        <taxon>Sphingobacteriales</taxon>
        <taxon>Sphingobacteriaceae</taxon>
        <taxon>Pedobacter</taxon>
    </lineage>
</organism>
<gene>
    <name evidence="1" type="ORF">BCL90_0204</name>
    <name evidence="2" type="ORF">E3V97_09445</name>
</gene>
<sequence length="291" mass="32860">MKTLNPVLVLIVMFFVARYNKTEGKITKTVTIDSLGACQGISHQNGHYFLYGDREVGVMREYQLRKDSLIYQHREYQFTVKGENIIKHPTGIAYHKGLPTFVGNSVRQNAAGTLWKAVINCINWDGFLKTRKLDGNLIKSIEDDACIQGTRPEYVKYKGKWFVATADYGNKANEVRLYDPKALSKANKTSEKGILFKKFTCSPWVQNLHWIADKGILVLIQNQVEGRKWRLTFLNLEKSLASGQESVIKVIETDKPDELEGFTFTDKADKGIAVSSSSKNNVSFMDFSVGG</sequence>
<evidence type="ECO:0000313" key="2">
    <source>
        <dbReference type="EMBL" id="TFB30852.1"/>
    </source>
</evidence>
<reference evidence="1 3" key="1">
    <citation type="submission" date="2018-10" db="EMBL/GenBank/DDBJ databases">
        <title>Genomic Encyclopedia of Archaeal and Bacterial Type Strains, Phase II (KMG-II): from individual species to whole genera.</title>
        <authorList>
            <person name="Goeker M."/>
        </authorList>
    </citation>
    <scope>NUCLEOTIDE SEQUENCE [LARGE SCALE GENOMIC DNA]</scope>
    <source>
        <strain evidence="1 3">DSM 19624</strain>
    </source>
</reference>